<dbReference type="Proteomes" id="UP000186040">
    <property type="component" value="Unassembled WGS sequence"/>
</dbReference>
<feature type="domain" description="Aminoglycoside phosphotransferase" evidence="1">
    <location>
        <begin position="22"/>
        <end position="234"/>
    </location>
</feature>
<dbReference type="SUPFAM" id="SSF56112">
    <property type="entry name" value="Protein kinase-like (PK-like)"/>
    <property type="match status" value="1"/>
</dbReference>
<comment type="caution">
    <text evidence="2">The sequence shown here is derived from an EMBL/GenBank/DDBJ whole genome shotgun (WGS) entry which is preliminary data.</text>
</comment>
<evidence type="ECO:0000259" key="1">
    <source>
        <dbReference type="Pfam" id="PF01636"/>
    </source>
</evidence>
<evidence type="ECO:0000313" key="3">
    <source>
        <dbReference type="Proteomes" id="UP000186040"/>
    </source>
</evidence>
<name>A0A1Q9LSH9_9PSEU</name>
<keyword evidence="3" id="KW-1185">Reference proteome</keyword>
<dbReference type="AlphaFoldDB" id="A0A1Q9LSH9"/>
<dbReference type="InterPro" id="IPR011009">
    <property type="entry name" value="Kinase-like_dom_sf"/>
</dbReference>
<dbReference type="EMBL" id="MKQR01000005">
    <property type="protein sequence ID" value="OLR94963.1"/>
    <property type="molecule type" value="Genomic_DNA"/>
</dbReference>
<protein>
    <recommendedName>
        <fullName evidence="1">Aminoglycoside phosphotransferase domain-containing protein</fullName>
    </recommendedName>
</protein>
<dbReference type="Pfam" id="PF01636">
    <property type="entry name" value="APH"/>
    <property type="match status" value="1"/>
</dbReference>
<dbReference type="STRING" id="1193682.BJP25_08300"/>
<evidence type="ECO:0000313" key="2">
    <source>
        <dbReference type="EMBL" id="OLR94963.1"/>
    </source>
</evidence>
<sequence>MDEVLGALFPGAVVEAGAVLRGSDRTRVRRVVVDGRSVVVKEYAEDEGWAREAAGLRALAGTGAAVEVLGESRKPKALVFADAGSGPSLSDLLLGTDPAAASEGVVQWASALAAVHVAGLGRKELFAAELAARSDVPICGMADVVAGLPAWWAEHALPRLGLELPTGVLDELHGVCERLGDGPAASITPADTCPDNNVGTPDGFALIDFEGAQWQHIAWDAAYLTVPWPTCWCAWRMPDELAQRGLERYRAGVRHALPHVDTPQFADDLRLANAAWAVITSVWFVRVALTGDQPHPDPRIVEPRRAALLPHRLEIAAAARDLPATSRFARAFASALLDHVRTRPLALAPAFS</sequence>
<organism evidence="2 3">
    <name type="scientific">Actinokineospora bangkokensis</name>
    <dbReference type="NCBI Taxonomy" id="1193682"/>
    <lineage>
        <taxon>Bacteria</taxon>
        <taxon>Bacillati</taxon>
        <taxon>Actinomycetota</taxon>
        <taxon>Actinomycetes</taxon>
        <taxon>Pseudonocardiales</taxon>
        <taxon>Pseudonocardiaceae</taxon>
        <taxon>Actinokineospora</taxon>
    </lineage>
</organism>
<dbReference type="OrthoDB" id="144109at2"/>
<dbReference type="InterPro" id="IPR002575">
    <property type="entry name" value="Aminoglycoside_PTrfase"/>
</dbReference>
<accession>A0A1Q9LSH9</accession>
<reference evidence="2 3" key="1">
    <citation type="submission" date="2016-10" db="EMBL/GenBank/DDBJ databases">
        <title>The Draft Genome Sequence of Actinokineospora bangkokensis 44EHWT reveals the biosynthetic pathway of antifungal compounds Thailandins with unusual extender unit butylmalonyl-CoA.</title>
        <authorList>
            <person name="Greule A."/>
            <person name="Intra B."/>
            <person name="Flemming S."/>
            <person name="Rommel M.G."/>
            <person name="Panbangred W."/>
            <person name="Bechthold A."/>
        </authorList>
    </citation>
    <scope>NUCLEOTIDE SEQUENCE [LARGE SCALE GENOMIC DNA]</scope>
    <source>
        <strain evidence="2 3">44EHW</strain>
    </source>
</reference>
<dbReference type="RefSeq" id="WP_075973194.1">
    <property type="nucleotide sequence ID" value="NZ_MKQR01000005.1"/>
</dbReference>
<gene>
    <name evidence="2" type="ORF">BJP25_08300</name>
</gene>
<proteinExistence type="predicted"/>